<proteinExistence type="predicted"/>
<dbReference type="AlphaFoldDB" id="A0A0K0XBF2"/>
<dbReference type="STRING" id="134601.AFA91_25710"/>
<evidence type="ECO:0000313" key="2">
    <source>
        <dbReference type="Proteomes" id="UP000062255"/>
    </source>
</evidence>
<sequence length="71" mass="7385">MSGGDVPEANGVPSASKRAVCQLCSPTKRDTADPRGAFAAASAAALATDHRTLGEYEQALTMAHRSVQLDR</sequence>
<dbReference type="EMBL" id="CP012150">
    <property type="protein sequence ID" value="AKS34725.1"/>
    <property type="molecule type" value="Genomic_DNA"/>
</dbReference>
<reference evidence="1 2" key="1">
    <citation type="submission" date="2015-07" db="EMBL/GenBank/DDBJ databases">
        <title>Complete genome sequence of Mycobacterium goodii X7B, a facultative thermophilic biodesulfurizing bacterium.</title>
        <authorList>
            <person name="Yu B."/>
            <person name="Li F."/>
            <person name="Xu P."/>
        </authorList>
    </citation>
    <scope>NUCLEOTIDE SEQUENCE [LARGE SCALE GENOMIC DNA]</scope>
    <source>
        <strain evidence="1 2">X7B</strain>
    </source>
</reference>
<protein>
    <submittedName>
        <fullName evidence="1">Uncharacterized protein</fullName>
    </submittedName>
</protein>
<accession>A0A0K0XBF2</accession>
<evidence type="ECO:0000313" key="1">
    <source>
        <dbReference type="EMBL" id="AKS34725.1"/>
    </source>
</evidence>
<dbReference type="KEGG" id="mgo:AFA91_25710"/>
<dbReference type="PATRIC" id="fig|134601.6.peg.5309"/>
<gene>
    <name evidence="1" type="ORF">AFA91_25710</name>
</gene>
<organism evidence="1 2">
    <name type="scientific">Mycolicibacterium goodii</name>
    <name type="common">Mycobacterium goodii</name>
    <dbReference type="NCBI Taxonomy" id="134601"/>
    <lineage>
        <taxon>Bacteria</taxon>
        <taxon>Bacillati</taxon>
        <taxon>Actinomycetota</taxon>
        <taxon>Actinomycetes</taxon>
        <taxon>Mycobacteriales</taxon>
        <taxon>Mycobacteriaceae</taxon>
        <taxon>Mycolicibacterium</taxon>
    </lineage>
</organism>
<name>A0A0K0XBF2_MYCGD</name>
<dbReference type="Proteomes" id="UP000062255">
    <property type="component" value="Chromosome"/>
</dbReference>